<accession>A0A150IUR5</accession>
<keyword evidence="1" id="KW-0472">Membrane</keyword>
<dbReference type="AlphaFoldDB" id="A0A150IJM0"/>
<dbReference type="EMBL" id="LNGE01000028">
    <property type="protein sequence ID" value="KYC45157.1"/>
    <property type="molecule type" value="Genomic_DNA"/>
</dbReference>
<sequence length="56" mass="6448">MHNSNIFPFTIPPIIIITIYHFLKKSIKLEEALINLLVLGTSVPILIICTNYDFNF</sequence>
<dbReference type="EMBL" id="LNJC01000003">
    <property type="protein sequence ID" value="KYC51115.1"/>
    <property type="molecule type" value="Genomic_DNA"/>
</dbReference>
<feature type="transmembrane region" description="Helical" evidence="1">
    <location>
        <begin position="6"/>
        <end position="23"/>
    </location>
</feature>
<evidence type="ECO:0000313" key="2">
    <source>
        <dbReference type="EMBL" id="KYC45157.1"/>
    </source>
</evidence>
<accession>A0A150J212</accession>
<dbReference type="EMBL" id="LNGF01000002">
    <property type="protein sequence ID" value="KYC48680.1"/>
    <property type="molecule type" value="Genomic_DNA"/>
</dbReference>
<accession>A0A150IJM0</accession>
<dbReference type="Proteomes" id="UP000091929">
    <property type="component" value="Unassembled WGS sequence"/>
</dbReference>
<evidence type="ECO:0000313" key="4">
    <source>
        <dbReference type="EMBL" id="KYC51115.1"/>
    </source>
</evidence>
<dbReference type="Proteomes" id="UP000092403">
    <property type="component" value="Unassembled WGS sequence"/>
</dbReference>
<evidence type="ECO:0000313" key="3">
    <source>
        <dbReference type="EMBL" id="KYC48680.1"/>
    </source>
</evidence>
<comment type="caution">
    <text evidence="2">The sequence shown here is derived from an EMBL/GenBank/DDBJ whole genome shotgun (WGS) entry which is preliminary data.</text>
</comment>
<reference evidence="5 6" key="1">
    <citation type="journal article" date="2016" name="ISME J.">
        <title>Chasing the elusive Euryarchaeota class WSA2: genomes reveal a uniquely fastidious methyl-reducing methanogen.</title>
        <authorList>
            <person name="Nobu M.K."/>
            <person name="Narihiro T."/>
            <person name="Kuroda K."/>
            <person name="Mei R."/>
            <person name="Liu W.T."/>
        </authorList>
    </citation>
    <scope>NUCLEOTIDE SEQUENCE [LARGE SCALE GENOMIC DNA]</scope>
    <source>
        <strain evidence="2">B03fssc0709_Meth_Bin005</strain>
        <strain evidence="3">B15fssc0709_Meth_Bin003</strain>
        <strain evidence="4">BMIXfssc0709_Meth_Bin006</strain>
    </source>
</reference>
<name>A0A150IJM0_9EURY</name>
<evidence type="ECO:0000256" key="1">
    <source>
        <dbReference type="SAM" id="Phobius"/>
    </source>
</evidence>
<feature type="transmembrane region" description="Helical" evidence="1">
    <location>
        <begin position="32"/>
        <end position="54"/>
    </location>
</feature>
<dbReference type="Proteomes" id="UP000092401">
    <property type="component" value="Unassembled WGS sequence"/>
</dbReference>
<keyword evidence="1" id="KW-1133">Transmembrane helix</keyword>
<proteinExistence type="predicted"/>
<protein>
    <submittedName>
        <fullName evidence="2">Uncharacterized protein</fullName>
    </submittedName>
</protein>
<organism evidence="2 6">
    <name type="scientific">Candidatus Methanofastidiosum methylothiophilum</name>
    <dbReference type="NCBI Taxonomy" id="1705564"/>
    <lineage>
        <taxon>Archaea</taxon>
        <taxon>Methanobacteriati</taxon>
        <taxon>Methanobacteriota</taxon>
        <taxon>Stenosarchaea group</taxon>
        <taxon>Candidatus Methanofastidiosia</taxon>
        <taxon>Candidatus Methanofastidiosales</taxon>
        <taxon>Candidatus Methanofastidiosaceae</taxon>
        <taxon>Candidatus Methanofastidiosum</taxon>
    </lineage>
</organism>
<gene>
    <name evidence="2" type="ORF">APG10_01128</name>
    <name evidence="3" type="ORF">APG11_00190</name>
    <name evidence="4" type="ORF">APG12_00241</name>
</gene>
<keyword evidence="1" id="KW-0812">Transmembrane</keyword>
<evidence type="ECO:0000313" key="5">
    <source>
        <dbReference type="Proteomes" id="UP000091929"/>
    </source>
</evidence>
<evidence type="ECO:0000313" key="6">
    <source>
        <dbReference type="Proteomes" id="UP000092401"/>
    </source>
</evidence>